<feature type="compositionally biased region" description="Basic and acidic residues" evidence="1">
    <location>
        <begin position="238"/>
        <end position="250"/>
    </location>
</feature>
<evidence type="ECO:0000313" key="3">
    <source>
        <dbReference type="EMBL" id="TFU19029.1"/>
    </source>
</evidence>
<feature type="region of interest" description="Disordered" evidence="1">
    <location>
        <begin position="201"/>
        <end position="270"/>
    </location>
</feature>
<sequence>MGEVPLLFFVCFQCTGSELNPVHISDYTAALADLAEEDWHLEGTTTAPEDEEEPKQNRLNLIIVDEFSALGGTGLVDVVERSRSYGGAALLSTQSYSALEEVGKGFKDRLMTNTMVKLFHQIDVKADELADMLGTKQAMKETFQTFEDKDLLGSQTRASGQGTVREVEVFNLHPNTLRKLSPGEVVAVVKSPRMVEKVKVRKTGLPQPPAAQPKPQQVAATPAPAPQVKQKPANPWEHLLEGEPVQEAKPESANLPFEDEEDDAMNMPIK</sequence>
<feature type="compositionally biased region" description="Low complexity" evidence="1">
    <location>
        <begin position="213"/>
        <end position="233"/>
    </location>
</feature>
<dbReference type="OrthoDB" id="5170019at2"/>
<dbReference type="Pfam" id="PF12696">
    <property type="entry name" value="TraG-D_C"/>
    <property type="match status" value="1"/>
</dbReference>
<name>A0A4Y9EZW9_9MICC</name>
<reference evidence="3 4" key="1">
    <citation type="submission" date="2019-03" db="EMBL/GenBank/DDBJ databases">
        <title>Diversity of the mouse oral microbiome.</title>
        <authorList>
            <person name="Joseph S."/>
            <person name="Aduse-Opoku J."/>
            <person name="Curtis M."/>
            <person name="Wade W."/>
            <person name="Hashim A."/>
        </authorList>
    </citation>
    <scope>NUCLEOTIDE SEQUENCE [LARGE SCALE GENOMIC DNA]</scope>
    <source>
        <strain evidence="4">irhom_31</strain>
    </source>
</reference>
<feature type="domain" description="TraD/TraG TraM recognition site" evidence="2">
    <location>
        <begin position="62"/>
        <end position="180"/>
    </location>
</feature>
<evidence type="ECO:0000256" key="1">
    <source>
        <dbReference type="SAM" id="MobiDB-lite"/>
    </source>
</evidence>
<proteinExistence type="predicted"/>
<gene>
    <name evidence="3" type="ORF">E4U03_12560</name>
</gene>
<evidence type="ECO:0000259" key="2">
    <source>
        <dbReference type="Pfam" id="PF12696"/>
    </source>
</evidence>
<accession>A0A4Y9EZW9</accession>
<protein>
    <submittedName>
        <fullName evidence="3">Type IV secretory system conjugative DNA transfer family protein</fullName>
    </submittedName>
</protein>
<comment type="caution">
    <text evidence="3">The sequence shown here is derived from an EMBL/GenBank/DDBJ whole genome shotgun (WGS) entry which is preliminary data.</text>
</comment>
<dbReference type="InterPro" id="IPR032689">
    <property type="entry name" value="TraG-D_C"/>
</dbReference>
<dbReference type="AlphaFoldDB" id="A0A4Y9EZW9"/>
<dbReference type="SUPFAM" id="SSF52540">
    <property type="entry name" value="P-loop containing nucleoside triphosphate hydrolases"/>
    <property type="match status" value="1"/>
</dbReference>
<dbReference type="EMBL" id="SPQC01000101">
    <property type="protein sequence ID" value="TFU19029.1"/>
    <property type="molecule type" value="Genomic_DNA"/>
</dbReference>
<dbReference type="Gene3D" id="3.40.50.300">
    <property type="entry name" value="P-loop containing nucleotide triphosphate hydrolases"/>
    <property type="match status" value="1"/>
</dbReference>
<organism evidence="3 4">
    <name type="scientific">Rothia nasimurium</name>
    <dbReference type="NCBI Taxonomy" id="85336"/>
    <lineage>
        <taxon>Bacteria</taxon>
        <taxon>Bacillati</taxon>
        <taxon>Actinomycetota</taxon>
        <taxon>Actinomycetes</taxon>
        <taxon>Micrococcales</taxon>
        <taxon>Micrococcaceae</taxon>
        <taxon>Rothia</taxon>
    </lineage>
</organism>
<dbReference type="InterPro" id="IPR027417">
    <property type="entry name" value="P-loop_NTPase"/>
</dbReference>
<evidence type="ECO:0000313" key="4">
    <source>
        <dbReference type="Proteomes" id="UP000297951"/>
    </source>
</evidence>
<dbReference type="Proteomes" id="UP000297951">
    <property type="component" value="Unassembled WGS sequence"/>
</dbReference>